<dbReference type="Proteomes" id="UP000256329">
    <property type="component" value="Unassembled WGS sequence"/>
</dbReference>
<organism evidence="1 2">
    <name type="scientific">Ammonifex thiophilus</name>
    <dbReference type="NCBI Taxonomy" id="444093"/>
    <lineage>
        <taxon>Bacteria</taxon>
        <taxon>Bacillati</taxon>
        <taxon>Bacillota</taxon>
        <taxon>Clostridia</taxon>
        <taxon>Thermoanaerobacterales</taxon>
        <taxon>Thermoanaerobacteraceae</taxon>
        <taxon>Ammonifex</taxon>
    </lineage>
</organism>
<keyword evidence="2" id="KW-1185">Reference proteome</keyword>
<accession>A0A3D8P547</accession>
<reference evidence="1 2" key="1">
    <citation type="submission" date="2018-08" db="EMBL/GenBank/DDBJ databases">
        <title>Form III RuBisCO-mediated autotrophy in Thermodesulfobium bacteria.</title>
        <authorList>
            <person name="Toshchakov S.V."/>
            <person name="Kublanov I.V."/>
            <person name="Frolov E."/>
            <person name="Bonch-Osmolovskaya E.A."/>
            <person name="Tourova T.P."/>
            <person name="Chernych N.A."/>
            <person name="Lebedinsky A.V."/>
        </authorList>
    </citation>
    <scope>NUCLEOTIDE SEQUENCE [LARGE SCALE GENOMIC DNA]</scope>
    <source>
        <strain evidence="1 2">SR</strain>
    </source>
</reference>
<protein>
    <submittedName>
        <fullName evidence="1">Uncharacterized protein</fullName>
    </submittedName>
</protein>
<dbReference type="EMBL" id="QSLN01000008">
    <property type="protein sequence ID" value="RDV82882.1"/>
    <property type="molecule type" value="Genomic_DNA"/>
</dbReference>
<proteinExistence type="predicted"/>
<dbReference type="OrthoDB" id="1724228at2"/>
<comment type="caution">
    <text evidence="1">The sequence shown here is derived from an EMBL/GenBank/DDBJ whole genome shotgun (WGS) entry which is preliminary data.</text>
</comment>
<evidence type="ECO:0000313" key="1">
    <source>
        <dbReference type="EMBL" id="RDV82882.1"/>
    </source>
</evidence>
<gene>
    <name evidence="1" type="ORF">DXX99_06675</name>
</gene>
<evidence type="ECO:0000313" key="2">
    <source>
        <dbReference type="Proteomes" id="UP000256329"/>
    </source>
</evidence>
<sequence>MEEELLLPPGMKPIIHNLASELVLNPGEEKVFPELKSRLLNANFRIKTDGKLILTLEENQDSNWVATDKTACHEGVTLWQCLLKKSTFRARVKNPTNRKVQVTLDVLIPEIEE</sequence>
<name>A0A3D8P547_9THEO</name>
<dbReference type="AlphaFoldDB" id="A0A3D8P547"/>
<dbReference type="RefSeq" id="WP_115792724.1">
    <property type="nucleotide sequence ID" value="NZ_QSLN01000008.1"/>
</dbReference>